<dbReference type="Proteomes" id="UP000199397">
    <property type="component" value="Unassembled WGS sequence"/>
</dbReference>
<name>A0A1H3XSS2_9GAMM</name>
<sequence length="324" mass="34682">MKAIVCKQYGSPEVLQWQHVEKPVPKDNEILIKIHTTTVTSADCRVRGLNTPKGFRLLMRLALGINRPRQAILGSELAGTVAAIGANVSRFQVGDPVFAFTDTRMGCYAEYTCLPEKGAIVRKPANLSFAEAAALSFGGTTALHFLRKAKLQSGDKILINGASGGVGTAAVQLAKHFGAEVTGVCSTTNLALVKSLGADHVIDYTQEDFTQQNTTYHVILDTTGHVSYAHCKAALKAGGRLVLVAASLPEMLAIPWGAMTGNKRLITGVAFGDAKALSFLANLALKGKYRPVIDRCFPFEQIVAAHRYVDSGRKQGNVVITRSS</sequence>
<dbReference type="PANTHER" id="PTHR44013">
    <property type="entry name" value="ZINC-TYPE ALCOHOL DEHYDROGENASE-LIKE PROTEIN C16A3.02C"/>
    <property type="match status" value="1"/>
</dbReference>
<dbReference type="SUPFAM" id="SSF51735">
    <property type="entry name" value="NAD(P)-binding Rossmann-fold domains"/>
    <property type="match status" value="1"/>
</dbReference>
<organism evidence="2 3">
    <name type="scientific">Thiothrix caldifontis</name>
    <dbReference type="NCBI Taxonomy" id="525918"/>
    <lineage>
        <taxon>Bacteria</taxon>
        <taxon>Pseudomonadati</taxon>
        <taxon>Pseudomonadota</taxon>
        <taxon>Gammaproteobacteria</taxon>
        <taxon>Thiotrichales</taxon>
        <taxon>Thiotrichaceae</taxon>
        <taxon>Thiothrix</taxon>
    </lineage>
</organism>
<dbReference type="InterPro" id="IPR013154">
    <property type="entry name" value="ADH-like_N"/>
</dbReference>
<evidence type="ECO:0000259" key="1">
    <source>
        <dbReference type="SMART" id="SM00829"/>
    </source>
</evidence>
<dbReference type="OrthoDB" id="9787435at2"/>
<dbReference type="InterPro" id="IPR036291">
    <property type="entry name" value="NAD(P)-bd_dom_sf"/>
</dbReference>
<dbReference type="GO" id="GO:0016491">
    <property type="term" value="F:oxidoreductase activity"/>
    <property type="evidence" value="ECO:0007669"/>
    <property type="project" value="InterPro"/>
</dbReference>
<dbReference type="RefSeq" id="WP_093065567.1">
    <property type="nucleotide sequence ID" value="NZ_FNQP01000003.1"/>
</dbReference>
<dbReference type="GO" id="GO:0008270">
    <property type="term" value="F:zinc ion binding"/>
    <property type="evidence" value="ECO:0007669"/>
    <property type="project" value="InterPro"/>
</dbReference>
<dbReference type="Gene3D" id="3.40.50.720">
    <property type="entry name" value="NAD(P)-binding Rossmann-like Domain"/>
    <property type="match status" value="1"/>
</dbReference>
<dbReference type="SUPFAM" id="SSF50129">
    <property type="entry name" value="GroES-like"/>
    <property type="match status" value="1"/>
</dbReference>
<gene>
    <name evidence="2" type="ORF">SAMN05660964_00774</name>
</gene>
<dbReference type="PROSITE" id="PS01162">
    <property type="entry name" value="QOR_ZETA_CRYSTAL"/>
    <property type="match status" value="1"/>
</dbReference>
<dbReference type="Pfam" id="PF08240">
    <property type="entry name" value="ADH_N"/>
    <property type="match status" value="1"/>
</dbReference>
<dbReference type="InterPro" id="IPR052733">
    <property type="entry name" value="Chloroplast_QOR"/>
</dbReference>
<dbReference type="PANTHER" id="PTHR44013:SF1">
    <property type="entry name" value="ZINC-TYPE ALCOHOL DEHYDROGENASE-LIKE PROTEIN C16A3.02C"/>
    <property type="match status" value="1"/>
</dbReference>
<keyword evidence="3" id="KW-1185">Reference proteome</keyword>
<feature type="domain" description="Enoyl reductase (ER)" evidence="1">
    <location>
        <begin position="10"/>
        <end position="320"/>
    </location>
</feature>
<dbReference type="EMBL" id="FNQP01000003">
    <property type="protein sequence ID" value="SEA01654.1"/>
    <property type="molecule type" value="Genomic_DNA"/>
</dbReference>
<evidence type="ECO:0000313" key="2">
    <source>
        <dbReference type="EMBL" id="SEA01654.1"/>
    </source>
</evidence>
<reference evidence="2 3" key="1">
    <citation type="submission" date="2016-10" db="EMBL/GenBank/DDBJ databases">
        <authorList>
            <person name="de Groot N.N."/>
        </authorList>
    </citation>
    <scope>NUCLEOTIDE SEQUENCE [LARGE SCALE GENOMIC DNA]</scope>
    <source>
        <strain evidence="2 3">DSM 21228</strain>
    </source>
</reference>
<dbReference type="AlphaFoldDB" id="A0A1H3XSS2"/>
<dbReference type="CDD" id="cd08267">
    <property type="entry name" value="MDR1"/>
    <property type="match status" value="1"/>
</dbReference>
<dbReference type="STRING" id="525918.SAMN05660964_00774"/>
<evidence type="ECO:0000313" key="3">
    <source>
        <dbReference type="Proteomes" id="UP000199397"/>
    </source>
</evidence>
<protein>
    <submittedName>
        <fullName evidence="2">NADPH:quinone reductase</fullName>
    </submittedName>
</protein>
<accession>A0A1H3XSS2</accession>
<dbReference type="InterPro" id="IPR011032">
    <property type="entry name" value="GroES-like_sf"/>
</dbReference>
<proteinExistence type="predicted"/>
<dbReference type="Gene3D" id="3.90.180.10">
    <property type="entry name" value="Medium-chain alcohol dehydrogenases, catalytic domain"/>
    <property type="match status" value="1"/>
</dbReference>
<dbReference type="SMART" id="SM00829">
    <property type="entry name" value="PKS_ER"/>
    <property type="match status" value="1"/>
</dbReference>
<dbReference type="Pfam" id="PF13602">
    <property type="entry name" value="ADH_zinc_N_2"/>
    <property type="match status" value="1"/>
</dbReference>
<dbReference type="InterPro" id="IPR002364">
    <property type="entry name" value="Quin_OxRdtase/zeta-crystal_CS"/>
</dbReference>
<dbReference type="InterPro" id="IPR020843">
    <property type="entry name" value="ER"/>
</dbReference>